<dbReference type="EMBL" id="JAINDJ010000007">
    <property type="protein sequence ID" value="KAG9441892.1"/>
    <property type="molecule type" value="Genomic_DNA"/>
</dbReference>
<keyword evidence="6 8" id="KW-0687">Ribonucleoprotein</keyword>
<keyword evidence="3 7" id="KW-0328">Glycosyltransferase</keyword>
<dbReference type="PANTHER" id="PTHR48045:SF39">
    <property type="entry name" value="UDP-GLYCOSYLTRANSFERASE 86A1-LIKE"/>
    <property type="match status" value="1"/>
</dbReference>
<dbReference type="Proteomes" id="UP000825729">
    <property type="component" value="Unassembled WGS sequence"/>
</dbReference>
<dbReference type="GO" id="GO:0008194">
    <property type="term" value="F:UDP-glycosyltransferase activity"/>
    <property type="evidence" value="ECO:0007669"/>
    <property type="project" value="InterPro"/>
</dbReference>
<dbReference type="GO" id="GO:0016758">
    <property type="term" value="F:hexosyltransferase activity"/>
    <property type="evidence" value="ECO:0007669"/>
    <property type="project" value="UniProtKB-ARBA"/>
</dbReference>
<dbReference type="Pfam" id="PF00237">
    <property type="entry name" value="Ribosomal_L22"/>
    <property type="match status" value="1"/>
</dbReference>
<name>A0AAV7DZI7_ARIFI</name>
<dbReference type="InterPro" id="IPR002213">
    <property type="entry name" value="UDP_glucos_trans"/>
</dbReference>
<dbReference type="GO" id="GO:0006412">
    <property type="term" value="P:translation"/>
    <property type="evidence" value="ECO:0007669"/>
    <property type="project" value="InterPro"/>
</dbReference>
<keyword evidence="4 7" id="KW-0808">Transferase</keyword>
<dbReference type="EC" id="2.4.1.-" evidence="9"/>
<reference evidence="11 12" key="1">
    <citation type="submission" date="2021-07" db="EMBL/GenBank/DDBJ databases">
        <title>The Aristolochia fimbriata genome: insights into angiosperm evolution, floral development and chemical biosynthesis.</title>
        <authorList>
            <person name="Jiao Y."/>
        </authorList>
    </citation>
    <scope>NUCLEOTIDE SEQUENCE [LARGE SCALE GENOMIC DNA]</scope>
    <source>
        <strain evidence="11">IBCAS-2021</strain>
        <tissue evidence="11">Leaf</tissue>
    </source>
</reference>
<keyword evidence="5 8" id="KW-0689">Ribosomal protein</keyword>
<dbReference type="CDD" id="cd00336">
    <property type="entry name" value="Ribosomal_L22"/>
    <property type="match status" value="1"/>
</dbReference>
<evidence type="ECO:0000256" key="10">
    <source>
        <dbReference type="SAM" id="MobiDB-lite"/>
    </source>
</evidence>
<evidence type="ECO:0000313" key="12">
    <source>
        <dbReference type="Proteomes" id="UP000825729"/>
    </source>
</evidence>
<sequence length="457" mass="49839">MPFYAIGPVSRLPARSSPNPSDPAASLRSESDCSRWLAAKPPGTVLYVSFGTYAPLAQSDLQEIAMGIITSNVPFLWALRSDILQGNATPDPLPPEFYEYIKDEKGLVVEWCGQSSVLSHPAVGGFLTHCGWNSVMESFWCGVPMLCLPLLTDQFTNRKLVVDEWKVGVSVGRPGAVRREAVVEAVGKVMRGKEGKEMRRRIEKRSRVLHEAVADGGSSAKSLERFAHDLKNHLQESLSTLPLSFYSLSHSLPLPHSLLSYISESLHDLNSNPYESRREPATRGSEDWGVNQGISTSKKLLADSSSDTNVIPVASPLIPISTANNANTENQTVVAKRSQVQASPKKVNLVVALLRGMRVEDVLLQLQVKMKRAAKTVYQVINSARANATHNHGLDPERLLLAEAFVGKGFAFEPNSVPDLISEDEAAKLDAILKSGVTLLVKDKAEKLDVILNSGDN</sequence>
<dbReference type="GO" id="GO:0005840">
    <property type="term" value="C:ribosome"/>
    <property type="evidence" value="ECO:0007669"/>
    <property type="project" value="UniProtKB-KW"/>
</dbReference>
<comment type="similarity">
    <text evidence="2 7">Belongs to the UDP-glycosyltransferase family.</text>
</comment>
<evidence type="ECO:0000256" key="4">
    <source>
        <dbReference type="ARBA" id="ARBA00022679"/>
    </source>
</evidence>
<dbReference type="Pfam" id="PF00201">
    <property type="entry name" value="UDPGT"/>
    <property type="match status" value="1"/>
</dbReference>
<evidence type="ECO:0000256" key="1">
    <source>
        <dbReference type="ARBA" id="ARBA00009451"/>
    </source>
</evidence>
<dbReference type="InterPro" id="IPR035595">
    <property type="entry name" value="UDP_glycos_trans_CS"/>
</dbReference>
<comment type="caution">
    <text evidence="11">The sequence shown here is derived from an EMBL/GenBank/DDBJ whole genome shotgun (WGS) entry which is preliminary data.</text>
</comment>
<feature type="region of interest" description="Disordered" evidence="10">
    <location>
        <begin position="7"/>
        <end position="27"/>
    </location>
</feature>
<dbReference type="InterPro" id="IPR036394">
    <property type="entry name" value="Ribosomal_uL22_sf"/>
</dbReference>
<evidence type="ECO:0000256" key="8">
    <source>
        <dbReference type="RuleBase" id="RU004005"/>
    </source>
</evidence>
<dbReference type="Gene3D" id="3.90.470.10">
    <property type="entry name" value="Ribosomal protein L22/L17"/>
    <property type="match status" value="1"/>
</dbReference>
<dbReference type="Gene3D" id="3.40.50.2000">
    <property type="entry name" value="Glycogen Phosphorylase B"/>
    <property type="match status" value="2"/>
</dbReference>
<dbReference type="SUPFAM" id="SSF54843">
    <property type="entry name" value="Ribosomal protein L22"/>
    <property type="match status" value="1"/>
</dbReference>
<dbReference type="InterPro" id="IPR001063">
    <property type="entry name" value="Ribosomal_uL22"/>
</dbReference>
<proteinExistence type="inferred from homology"/>
<dbReference type="CDD" id="cd03784">
    <property type="entry name" value="GT1_Gtf-like"/>
    <property type="match status" value="1"/>
</dbReference>
<comment type="similarity">
    <text evidence="1 8">Belongs to the universal ribosomal protein uL22 family.</text>
</comment>
<evidence type="ECO:0000256" key="2">
    <source>
        <dbReference type="ARBA" id="ARBA00009995"/>
    </source>
</evidence>
<evidence type="ECO:0000256" key="6">
    <source>
        <dbReference type="ARBA" id="ARBA00023274"/>
    </source>
</evidence>
<dbReference type="GO" id="GO:1990904">
    <property type="term" value="C:ribonucleoprotein complex"/>
    <property type="evidence" value="ECO:0007669"/>
    <property type="project" value="UniProtKB-KW"/>
</dbReference>
<keyword evidence="12" id="KW-1185">Reference proteome</keyword>
<dbReference type="AlphaFoldDB" id="A0AAV7DZI7"/>
<evidence type="ECO:0000256" key="9">
    <source>
        <dbReference type="RuleBase" id="RU362057"/>
    </source>
</evidence>
<evidence type="ECO:0000313" key="11">
    <source>
        <dbReference type="EMBL" id="KAG9441892.1"/>
    </source>
</evidence>
<organism evidence="11 12">
    <name type="scientific">Aristolochia fimbriata</name>
    <name type="common">White veined hardy Dutchman's pipe vine</name>
    <dbReference type="NCBI Taxonomy" id="158543"/>
    <lineage>
        <taxon>Eukaryota</taxon>
        <taxon>Viridiplantae</taxon>
        <taxon>Streptophyta</taxon>
        <taxon>Embryophyta</taxon>
        <taxon>Tracheophyta</taxon>
        <taxon>Spermatophyta</taxon>
        <taxon>Magnoliopsida</taxon>
        <taxon>Magnoliidae</taxon>
        <taxon>Piperales</taxon>
        <taxon>Aristolochiaceae</taxon>
        <taxon>Aristolochia</taxon>
    </lineage>
</organism>
<dbReference type="PANTHER" id="PTHR48045">
    <property type="entry name" value="UDP-GLYCOSYLTRANSFERASE 72B1"/>
    <property type="match status" value="1"/>
</dbReference>
<evidence type="ECO:0000256" key="7">
    <source>
        <dbReference type="RuleBase" id="RU003718"/>
    </source>
</evidence>
<dbReference type="FunFam" id="3.40.50.2000:FF:000078">
    <property type="entry name" value="Glycosyltransferase"/>
    <property type="match status" value="1"/>
</dbReference>
<evidence type="ECO:0000256" key="3">
    <source>
        <dbReference type="ARBA" id="ARBA00022676"/>
    </source>
</evidence>
<gene>
    <name evidence="11" type="ORF">H6P81_017746</name>
</gene>
<dbReference type="GO" id="GO:0003735">
    <property type="term" value="F:structural constituent of ribosome"/>
    <property type="evidence" value="ECO:0007669"/>
    <property type="project" value="InterPro"/>
</dbReference>
<protein>
    <recommendedName>
        <fullName evidence="9">Glycosyltransferase</fullName>
        <ecNumber evidence="9">2.4.1.-</ecNumber>
    </recommendedName>
</protein>
<dbReference type="SUPFAM" id="SSF53756">
    <property type="entry name" value="UDP-Glycosyltransferase/glycogen phosphorylase"/>
    <property type="match status" value="1"/>
</dbReference>
<accession>A0AAV7DZI7</accession>
<dbReference type="PROSITE" id="PS00375">
    <property type="entry name" value="UDPGT"/>
    <property type="match status" value="1"/>
</dbReference>
<evidence type="ECO:0000256" key="5">
    <source>
        <dbReference type="ARBA" id="ARBA00022980"/>
    </source>
</evidence>